<dbReference type="EMBL" id="CP012159">
    <property type="protein sequence ID" value="AKT40906.1"/>
    <property type="molecule type" value="Genomic_DNA"/>
</dbReference>
<dbReference type="AlphaFoldDB" id="A0A0K1EJ54"/>
<dbReference type="OrthoDB" id="5505507at2"/>
<accession>A0A0K1EJ54</accession>
<sequence length="401" mass="40925">MAAVVLLAMIGILAGVAAVLLPGFIRGEIVRQARTRGVVLDPGTIDLSLGEVRLRDARFSLVGVPGSEGTLRQAKILLSGLSPRRVEVEGAALRLTGVTSVPALQSWSAAYHGTAGELPLSAREVRLAFREHERAPEQGALTAASLAVALKGGAAEATLRVGKLEVAGRAIADADVSARLDAEGLSATITAVLTGGVAAPPVQIALKRAPAPDLLVTLPKTALDALATPLGLPLGLRGVTAAGTIAVRLPAQPGGAYQADVDLSLDGYVPPHPRELDGIVFGKTTTIKARALLPEGSQVTELRDLEIAAGALQLRGKGTIRQEPADALAILDLSGAVPCSLLTGSAVAAHLGQSLGTLAGRLAQRALAGSVAVAVHVEARASQLRSPRVDTSARMGCRLNL</sequence>
<keyword evidence="2" id="KW-1185">Reference proteome</keyword>
<evidence type="ECO:0000313" key="1">
    <source>
        <dbReference type="EMBL" id="AKT40906.1"/>
    </source>
</evidence>
<reference evidence="1 2" key="1">
    <citation type="submission" date="2015-07" db="EMBL/GenBank/DDBJ databases">
        <title>Genome analysis of myxobacterium Chondromyces crocatus Cm c5 reveals a high potential for natural compound synthesis and the genetic basis for the loss of fruiting body formation.</title>
        <authorList>
            <person name="Zaburannyi N."/>
            <person name="Bunk B."/>
            <person name="Maier J."/>
            <person name="Overmann J."/>
            <person name="Mueller R."/>
        </authorList>
    </citation>
    <scope>NUCLEOTIDE SEQUENCE [LARGE SCALE GENOMIC DNA]</scope>
    <source>
        <strain evidence="1 2">Cm c5</strain>
    </source>
</reference>
<gene>
    <name evidence="1" type="ORF">CMC5_050630</name>
</gene>
<dbReference type="Proteomes" id="UP000067626">
    <property type="component" value="Chromosome"/>
</dbReference>
<proteinExistence type="predicted"/>
<dbReference type="KEGG" id="ccro:CMC5_050630"/>
<protein>
    <recommendedName>
        <fullName evidence="3">AsmA domain-containing protein</fullName>
    </recommendedName>
</protein>
<name>A0A0K1EJ54_CHOCO</name>
<organism evidence="1 2">
    <name type="scientific">Chondromyces crocatus</name>
    <dbReference type="NCBI Taxonomy" id="52"/>
    <lineage>
        <taxon>Bacteria</taxon>
        <taxon>Pseudomonadati</taxon>
        <taxon>Myxococcota</taxon>
        <taxon>Polyangia</taxon>
        <taxon>Polyangiales</taxon>
        <taxon>Polyangiaceae</taxon>
        <taxon>Chondromyces</taxon>
    </lineage>
</organism>
<evidence type="ECO:0000313" key="2">
    <source>
        <dbReference type="Proteomes" id="UP000067626"/>
    </source>
</evidence>
<evidence type="ECO:0008006" key="3">
    <source>
        <dbReference type="Google" id="ProtNLM"/>
    </source>
</evidence>
<dbReference type="RefSeq" id="WP_050432774.1">
    <property type="nucleotide sequence ID" value="NZ_CP012159.1"/>
</dbReference>